<comment type="similarity">
    <text evidence="5">Belongs to the class-III pyridoxal-phosphate-dependent aminotransferase family. ArgD subfamily.</text>
</comment>
<feature type="binding site" evidence="5">
    <location>
        <position position="132"/>
    </location>
    <ligand>
        <name>N(2)-acetyl-L-ornithine</name>
        <dbReference type="ChEBI" id="CHEBI:57805"/>
    </ligand>
</feature>
<dbReference type="AlphaFoldDB" id="A0AAV4LCN9"/>
<keyword evidence="2 5" id="KW-0028">Amino-acid biosynthesis</keyword>
<dbReference type="HAMAP" id="MF_01107">
    <property type="entry name" value="ArgD_aminotrans_3"/>
    <property type="match status" value="1"/>
</dbReference>
<evidence type="ECO:0000256" key="1">
    <source>
        <dbReference type="ARBA" id="ARBA00022576"/>
    </source>
</evidence>
<keyword evidence="7" id="KW-1185">Reference proteome</keyword>
<feature type="binding site" evidence="5">
    <location>
        <position position="272"/>
    </location>
    <ligand>
        <name>pyridoxal 5'-phosphate</name>
        <dbReference type="ChEBI" id="CHEBI:597326"/>
    </ligand>
</feature>
<dbReference type="GO" id="GO:0003992">
    <property type="term" value="F:N2-acetyl-L-ornithine:2-oxoglutarate 5-aminotransferase activity"/>
    <property type="evidence" value="ECO:0007669"/>
    <property type="project" value="UniProtKB-UniRule"/>
</dbReference>
<dbReference type="NCBIfam" id="NF002325">
    <property type="entry name" value="PRK01278.1"/>
    <property type="match status" value="1"/>
</dbReference>
<gene>
    <name evidence="5 6" type="primary">argD</name>
    <name evidence="6" type="ORF">DNHGIG_09670</name>
</gene>
<dbReference type="InterPro" id="IPR050103">
    <property type="entry name" value="Class-III_PLP-dep_AT"/>
</dbReference>
<comment type="miscellaneous">
    <text evidence="5">May also have succinyldiaminopimelate aminotransferase activity, thus carrying out the corresponding step in lysine biosynthesis.</text>
</comment>
<dbReference type="GO" id="GO:0005737">
    <property type="term" value="C:cytoplasm"/>
    <property type="evidence" value="ECO:0007669"/>
    <property type="project" value="UniProtKB-SubCell"/>
</dbReference>
<evidence type="ECO:0000256" key="5">
    <source>
        <dbReference type="HAMAP-Rule" id="MF_01107"/>
    </source>
</evidence>
<dbReference type="SUPFAM" id="SSF53383">
    <property type="entry name" value="PLP-dependent transferases"/>
    <property type="match status" value="1"/>
</dbReference>
<dbReference type="Proteomes" id="UP001057291">
    <property type="component" value="Unassembled WGS sequence"/>
</dbReference>
<comment type="catalytic activity">
    <reaction evidence="5">
        <text>N(2)-acetyl-L-ornithine + 2-oxoglutarate = N-acetyl-L-glutamate 5-semialdehyde + L-glutamate</text>
        <dbReference type="Rhea" id="RHEA:18049"/>
        <dbReference type="ChEBI" id="CHEBI:16810"/>
        <dbReference type="ChEBI" id="CHEBI:29123"/>
        <dbReference type="ChEBI" id="CHEBI:29985"/>
        <dbReference type="ChEBI" id="CHEBI:57805"/>
        <dbReference type="EC" id="2.6.1.11"/>
    </reaction>
</comment>
<keyword evidence="5" id="KW-0055">Arginine biosynthesis</keyword>
<keyword evidence="1 5" id="KW-0032">Aminotransferase</keyword>
<dbReference type="Gene3D" id="3.40.640.10">
    <property type="entry name" value="Type I PLP-dependent aspartate aminotransferase-like (Major domain)"/>
    <property type="match status" value="1"/>
</dbReference>
<reference evidence="6" key="1">
    <citation type="journal article" date="2023" name="Int. J. Syst. Evol. Microbiol.">
        <title>Collibacillus ludicampi gen. nov., sp. nov., a new soil bacterium of the family Alicyclobacillaceae.</title>
        <authorList>
            <person name="Jojima T."/>
            <person name="Ioku Y."/>
            <person name="Fukuta Y."/>
            <person name="Shirasaka N."/>
            <person name="Matsumura Y."/>
            <person name="Mori M."/>
        </authorList>
    </citation>
    <scope>NUCLEOTIDE SEQUENCE</scope>
    <source>
        <strain evidence="6">TP075</strain>
    </source>
</reference>
<dbReference type="PROSITE" id="PS00600">
    <property type="entry name" value="AA_TRANSFER_CLASS_3"/>
    <property type="match status" value="1"/>
</dbReference>
<evidence type="ECO:0000256" key="2">
    <source>
        <dbReference type="ARBA" id="ARBA00022605"/>
    </source>
</evidence>
<dbReference type="GO" id="GO:0030170">
    <property type="term" value="F:pyridoxal phosphate binding"/>
    <property type="evidence" value="ECO:0007669"/>
    <property type="project" value="InterPro"/>
</dbReference>
<dbReference type="PIRSF" id="PIRSF000521">
    <property type="entry name" value="Transaminase_4ab_Lys_Orn"/>
    <property type="match status" value="1"/>
</dbReference>
<evidence type="ECO:0000256" key="3">
    <source>
        <dbReference type="ARBA" id="ARBA00022679"/>
    </source>
</evidence>
<dbReference type="InterPro" id="IPR015422">
    <property type="entry name" value="PyrdxlP-dep_Trfase_small"/>
</dbReference>
<feature type="binding site" evidence="5">
    <location>
        <position position="271"/>
    </location>
    <ligand>
        <name>N(2)-acetyl-L-ornithine</name>
        <dbReference type="ChEBI" id="CHEBI:57805"/>
    </ligand>
</feature>
<dbReference type="FunFam" id="3.40.640.10:FF:000004">
    <property type="entry name" value="Acetylornithine aminotransferase"/>
    <property type="match status" value="1"/>
</dbReference>
<feature type="binding site" evidence="5">
    <location>
        <begin position="214"/>
        <end position="217"/>
    </location>
    <ligand>
        <name>pyridoxal 5'-phosphate</name>
        <dbReference type="ChEBI" id="CHEBI:597326"/>
    </ligand>
</feature>
<organism evidence="6 7">
    <name type="scientific">Collibacillus ludicampi</name>
    <dbReference type="NCBI Taxonomy" id="2771369"/>
    <lineage>
        <taxon>Bacteria</taxon>
        <taxon>Bacillati</taxon>
        <taxon>Bacillota</taxon>
        <taxon>Bacilli</taxon>
        <taxon>Bacillales</taxon>
        <taxon>Alicyclobacillaceae</taxon>
        <taxon>Collibacillus</taxon>
    </lineage>
</organism>
<protein>
    <recommendedName>
        <fullName evidence="5">Acetylornithine aminotransferase</fullName>
        <shortName evidence="5">ACOAT</shortName>
        <ecNumber evidence="5">2.6.1.11</ecNumber>
    </recommendedName>
</protein>
<evidence type="ECO:0000313" key="6">
    <source>
        <dbReference type="EMBL" id="GIM45418.1"/>
    </source>
</evidence>
<dbReference type="RefSeq" id="WP_282198619.1">
    <property type="nucleotide sequence ID" value="NZ_BOQE01000001.1"/>
</dbReference>
<accession>A0AAV4LCN9</accession>
<dbReference type="PANTHER" id="PTHR11986:SF79">
    <property type="entry name" value="ACETYLORNITHINE AMINOTRANSFERASE, MITOCHONDRIAL"/>
    <property type="match status" value="1"/>
</dbReference>
<feature type="binding site" evidence="5">
    <location>
        <begin position="96"/>
        <end position="97"/>
    </location>
    <ligand>
        <name>pyridoxal 5'-phosphate</name>
        <dbReference type="ChEBI" id="CHEBI:597326"/>
    </ligand>
</feature>
<dbReference type="InterPro" id="IPR005814">
    <property type="entry name" value="Aminotrans_3"/>
</dbReference>
<dbReference type="Gene3D" id="3.90.1150.10">
    <property type="entry name" value="Aspartate Aminotransferase, domain 1"/>
    <property type="match status" value="1"/>
</dbReference>
<comment type="cofactor">
    <cofactor evidence="5">
        <name>pyridoxal 5'-phosphate</name>
        <dbReference type="ChEBI" id="CHEBI:597326"/>
    </cofactor>
    <text evidence="5">Binds 1 pyridoxal phosphate per subunit.</text>
</comment>
<dbReference type="GO" id="GO:0006526">
    <property type="term" value="P:L-arginine biosynthetic process"/>
    <property type="evidence" value="ECO:0007669"/>
    <property type="project" value="UniProtKB-UniRule"/>
</dbReference>
<comment type="pathway">
    <text evidence="5">Amino-acid biosynthesis; L-arginine biosynthesis; N(2)-acetyl-L-ornithine from L-glutamate: step 4/4.</text>
</comment>
<dbReference type="InterPro" id="IPR015424">
    <property type="entry name" value="PyrdxlP-dep_Trfase"/>
</dbReference>
<dbReference type="NCBIfam" id="TIGR00707">
    <property type="entry name" value="argD"/>
    <property type="match status" value="1"/>
</dbReference>
<keyword evidence="4 5" id="KW-0663">Pyridoxal phosphate</keyword>
<dbReference type="InterPro" id="IPR004636">
    <property type="entry name" value="AcOrn/SuccOrn_fam"/>
</dbReference>
<dbReference type="CDD" id="cd00610">
    <property type="entry name" value="OAT_like"/>
    <property type="match status" value="1"/>
</dbReference>
<dbReference type="Pfam" id="PF00202">
    <property type="entry name" value="Aminotran_3"/>
    <property type="match status" value="1"/>
</dbReference>
<dbReference type="InterPro" id="IPR049704">
    <property type="entry name" value="Aminotrans_3_PPA_site"/>
</dbReference>
<feature type="modified residue" description="N6-(pyridoxal phosphate)lysine" evidence="5">
    <location>
        <position position="243"/>
    </location>
</feature>
<comment type="subunit">
    <text evidence="5">Homodimer.</text>
</comment>
<proteinExistence type="inferred from homology"/>
<comment type="subcellular location">
    <subcellularLocation>
        <location evidence="5">Cytoplasm</location>
    </subcellularLocation>
</comment>
<dbReference type="InterPro" id="IPR015421">
    <property type="entry name" value="PyrdxlP-dep_Trfase_major"/>
</dbReference>
<feature type="binding site" evidence="5">
    <location>
        <position position="129"/>
    </location>
    <ligand>
        <name>pyridoxal 5'-phosphate</name>
        <dbReference type="ChEBI" id="CHEBI:597326"/>
    </ligand>
</feature>
<name>A0AAV4LCN9_9BACL</name>
<dbReference type="GO" id="GO:0042802">
    <property type="term" value="F:identical protein binding"/>
    <property type="evidence" value="ECO:0007669"/>
    <property type="project" value="TreeGrafter"/>
</dbReference>
<dbReference type="PANTHER" id="PTHR11986">
    <property type="entry name" value="AMINOTRANSFERASE CLASS III"/>
    <property type="match status" value="1"/>
</dbReference>
<evidence type="ECO:0000313" key="7">
    <source>
        <dbReference type="Proteomes" id="UP001057291"/>
    </source>
</evidence>
<dbReference type="EMBL" id="BOQE01000001">
    <property type="protein sequence ID" value="GIM45418.1"/>
    <property type="molecule type" value="Genomic_DNA"/>
</dbReference>
<sequence length="393" mass="42484">MHDAIMQTYGRMPVTMVRGEGARLYDENGKEYLDFTAGIAVTNLGHSHPAITEAISKQAAQLIHCSNLYYNPSQIKLAETLVEHSCMDQVFFCNSGAEANEAAIKLARKYAFDHYGPEKYEIITFKDSFHGRTMGAITATGQTKYQKGFGPLVPGFHYAEAGDLHSVLGLINEKTCAIMIEPVQGEGGVLPMNPDFLTALRKLCDEKGILLIFDEIQTGIGRTGTLFAYEQFSIEPDILTLAKGLANGVPIGAMLAKKHVSKVFTPGTHASTFGGNPLATTAALATLDILLGKGYLERVRTLGNYLADRLAELVKKYEIAVEVRGMGLMRGVLLKEGAGAVVSAAFEKGLLLTVAGGNTVRFVPPFVITEADIDQAVSIVDQVLGEKSMEFEK</sequence>
<dbReference type="EC" id="2.6.1.11" evidence="5"/>
<evidence type="ECO:0000256" key="4">
    <source>
        <dbReference type="ARBA" id="ARBA00022898"/>
    </source>
</evidence>
<keyword evidence="5" id="KW-0963">Cytoplasm</keyword>
<comment type="caution">
    <text evidence="6">The sequence shown here is derived from an EMBL/GenBank/DDBJ whole genome shotgun (WGS) entry which is preliminary data.</text>
</comment>
<keyword evidence="3 5" id="KW-0808">Transferase</keyword>